<sequence>MSNPLVAQAQSTTTGVTGIGIVESAQDLSNGVKDGSWVEGGLGALGVGLEVLSMVIDPLGTLAQYGVAWLIEHVRPLKEALDWLAGDPPVIQSFSDTWANVAAEVGTVAGDLGNEVSNGTAGWSGAGADAYRGVGAEQAEAIAGAASLAEGISAGVMIMGTVVGFVREMVRDIVAELVGKLITWALEAACTLGFATPLIAAQATTAISGAVTRISDFIRKLVKTIGNVSPRIGRIIEKLDEIMRALRRLGRKLGGGDGTSPSAAPGGGKVDTPDLDGPASPDTPNSPDGTSPSSAPSRPGDPVDTKTPETARRCENDPVDVATGEMVLGQTDVELGGLLPLVLRRTHVSSYRAGRSFGRTWASTVDQRLEFDGLGVVYVADDGMLLVYPVPPATGEVLPSLGPRWPMSRTEDGYEIRRPETGQTWCFGRAPGAWLRTVRDRNGARIDFDRDDDGRLSAVRHSGGHHIDVDTADGLITRLRLRNPAGADIELTRYAYDDADRLVEVLNSSGAPLRFDYDGDGRITQWTDRNGEWYRYVYDDRGRCVANVGSGGALDGTFDYGEGVTRFTDALGQTTTYHLDTARRVVAEVDPLGNRITREWDDHDRLLAETDPLGNRTTFDYDEQGNLIRLTRPDGSVIEAGYESPDRMTRLTEPTGAVWRWTYDDAGNLATATDPLGATTRYEHDSRGHLSAVVDAVGNTRRIETDAAGLAVRVIDPAGAVSRYVRDAFGRIAAIEDPRGGVTRFGWTVEGKPGWRTLPDGTTERWRYDGEGNQVEHVDPLGQVTRTETTHFDLPAARIAPDGARTEFSYDGLMRLTAVTNPLGQVWRYEYDAVGNLVRETDFNGRSIEQDHDAAGRVVRRRTGPDQVVDYIWDALGNVVETRTGDGDRAVFRFDAAGNMVGAVNGSAEIVFERDLLGRVLRETVNGRSVVSAYDPLGRRVERVTPSGATSTWSYDGNHRPTLLRTAGRTMSFGYDPAGNEVERLVDTGTILAQAWDANHQLTSQTLSALPGPARRPNQLQQRSYRYRPDGYVQAIGDRLGGSRQFDLDPVGRVTAVQAHGWGERYAYDAGGNLTGAAGGTGETQGGRSYAGTLLTTAGNTSFGYDRQGRMIMRRRVRLSRKPDVWHYRWDSHDRLVGVVTPDGARWRYHYDALGRRISKARVDENGAELDRVDFVWDGTELAEQYAGATGAVTTWDWEPGGFRALTQVERTGAKSAPQDWVDERFYAIVTDLVGSPTELVDTSGRISWQSRTTLWGEELQGHGGAATTPLRFPGQYFDPETGFNYNYHRYYDPSTGRYGSPDPLGLAGGHTPHNYVANPVSWFDPLGLTACDRLNWSPRKNKTPAQNAYGHWKKHGKEFPHLQNARQYVREAHGYMDSPPPGSLSRRVQIWDGSHNIEVWDPATNRLGVRSESGVMRTYHVVDPSHPSYSQIVANFS</sequence>
<dbReference type="Proteomes" id="UP000549616">
    <property type="component" value="Unassembled WGS sequence"/>
</dbReference>
<dbReference type="RefSeq" id="WP_179773777.1">
    <property type="nucleotide sequence ID" value="NZ_JACCFK010000001.1"/>
</dbReference>
<dbReference type="Pfam" id="PF20148">
    <property type="entry name" value="DUF6531"/>
    <property type="match status" value="1"/>
</dbReference>
<dbReference type="Gene3D" id="1.20.1260.20">
    <property type="entry name" value="PPE superfamily"/>
    <property type="match status" value="1"/>
</dbReference>
<evidence type="ECO:0000313" key="6">
    <source>
        <dbReference type="Proteomes" id="UP000549616"/>
    </source>
</evidence>
<dbReference type="InterPro" id="IPR045351">
    <property type="entry name" value="DUF6531"/>
</dbReference>
<feature type="region of interest" description="Disordered" evidence="2">
    <location>
        <begin position="251"/>
        <end position="319"/>
    </location>
</feature>
<comment type="caution">
    <text evidence="5">The sequence shown here is derived from an EMBL/GenBank/DDBJ whole genome shotgun (WGS) entry which is preliminary data.</text>
</comment>
<feature type="compositionally biased region" description="Polar residues" evidence="2">
    <location>
        <begin position="282"/>
        <end position="296"/>
    </location>
</feature>
<evidence type="ECO:0000256" key="2">
    <source>
        <dbReference type="SAM" id="MobiDB-lite"/>
    </source>
</evidence>
<dbReference type="Pfam" id="PF25023">
    <property type="entry name" value="TEN_YD-shell"/>
    <property type="match status" value="1"/>
</dbReference>
<dbReference type="InterPro" id="IPR056823">
    <property type="entry name" value="TEN-like_YD-shell"/>
</dbReference>
<evidence type="ECO:0000256" key="1">
    <source>
        <dbReference type="ARBA" id="ARBA00022737"/>
    </source>
</evidence>
<keyword evidence="1" id="KW-0677">Repeat</keyword>
<dbReference type="InterPro" id="IPR038332">
    <property type="entry name" value="PPE_sf"/>
</dbReference>
<dbReference type="PANTHER" id="PTHR32305:SF15">
    <property type="entry name" value="PROTEIN RHSA-RELATED"/>
    <property type="match status" value="1"/>
</dbReference>
<dbReference type="NCBIfam" id="TIGR03696">
    <property type="entry name" value="Rhs_assc_core"/>
    <property type="match status" value="1"/>
</dbReference>
<dbReference type="InterPro" id="IPR031325">
    <property type="entry name" value="RHS_repeat"/>
</dbReference>
<accession>A0A853B495</accession>
<feature type="domain" description="Teneurin-like YD-shell" evidence="4">
    <location>
        <begin position="413"/>
        <end position="548"/>
    </location>
</feature>
<dbReference type="InterPro" id="IPR022385">
    <property type="entry name" value="Rhs_assc_core"/>
</dbReference>
<dbReference type="EMBL" id="JACCFK010000001">
    <property type="protein sequence ID" value="NYI89652.1"/>
    <property type="molecule type" value="Genomic_DNA"/>
</dbReference>
<evidence type="ECO:0000259" key="3">
    <source>
        <dbReference type="Pfam" id="PF20148"/>
    </source>
</evidence>
<name>A0A853B495_9PSEU</name>
<protein>
    <submittedName>
        <fullName evidence="5">RHS repeat-associated protein</fullName>
    </submittedName>
</protein>
<dbReference type="Pfam" id="PF05593">
    <property type="entry name" value="RHS_repeat"/>
    <property type="match status" value="7"/>
</dbReference>
<dbReference type="SUPFAM" id="SSF140453">
    <property type="entry name" value="EsxAB dimer-like"/>
    <property type="match status" value="1"/>
</dbReference>
<feature type="compositionally biased region" description="Basic and acidic residues" evidence="2">
    <location>
        <begin position="301"/>
        <end position="316"/>
    </location>
</feature>
<dbReference type="InterPro" id="IPR036689">
    <property type="entry name" value="ESAT-6-like_sf"/>
</dbReference>
<feature type="domain" description="DUF6531" evidence="3">
    <location>
        <begin position="317"/>
        <end position="388"/>
    </location>
</feature>
<evidence type="ECO:0000313" key="5">
    <source>
        <dbReference type="EMBL" id="NYI89652.1"/>
    </source>
</evidence>
<dbReference type="PANTHER" id="PTHR32305">
    <property type="match status" value="1"/>
</dbReference>
<proteinExistence type="predicted"/>
<organism evidence="5 6">
    <name type="scientific">Amycolatopsis endophytica</name>
    <dbReference type="NCBI Taxonomy" id="860233"/>
    <lineage>
        <taxon>Bacteria</taxon>
        <taxon>Bacillati</taxon>
        <taxon>Actinomycetota</taxon>
        <taxon>Actinomycetes</taxon>
        <taxon>Pseudonocardiales</taxon>
        <taxon>Pseudonocardiaceae</taxon>
        <taxon>Amycolatopsis</taxon>
    </lineage>
</organism>
<gene>
    <name evidence="5" type="ORF">HNR02_002975</name>
</gene>
<keyword evidence="6" id="KW-1185">Reference proteome</keyword>
<dbReference type="Gene3D" id="2.180.10.10">
    <property type="entry name" value="RHS repeat-associated core"/>
    <property type="match status" value="3"/>
</dbReference>
<dbReference type="InterPro" id="IPR006530">
    <property type="entry name" value="YD"/>
</dbReference>
<dbReference type="InterPro" id="IPR050708">
    <property type="entry name" value="T6SS_VgrG/RHS"/>
</dbReference>
<reference evidence="5 6" key="1">
    <citation type="submission" date="2020-07" db="EMBL/GenBank/DDBJ databases">
        <title>Sequencing the genomes of 1000 actinobacteria strains.</title>
        <authorList>
            <person name="Klenk H.-P."/>
        </authorList>
    </citation>
    <scope>NUCLEOTIDE SEQUENCE [LARGE SCALE GENOMIC DNA]</scope>
    <source>
        <strain evidence="5 6">DSM 104006</strain>
    </source>
</reference>
<evidence type="ECO:0000259" key="4">
    <source>
        <dbReference type="Pfam" id="PF25023"/>
    </source>
</evidence>
<dbReference type="NCBIfam" id="TIGR01643">
    <property type="entry name" value="YD_repeat_2x"/>
    <property type="match status" value="9"/>
</dbReference>